<comment type="caution">
    <text evidence="1">The sequence shown here is derived from an EMBL/GenBank/DDBJ whole genome shotgun (WGS) entry which is preliminary data.</text>
</comment>
<accession>A0ACC1C1R1</accession>
<gene>
    <name evidence="1" type="ORF">Patl1_18618</name>
</gene>
<name>A0ACC1C1R1_9ROSI</name>
<proteinExistence type="predicted"/>
<reference evidence="2" key="1">
    <citation type="journal article" date="2023" name="G3 (Bethesda)">
        <title>Genome assembly and association tests identify interacting loci associated with vigor, precocity, and sex in interspecific pistachio rootstocks.</title>
        <authorList>
            <person name="Palmer W."/>
            <person name="Jacygrad E."/>
            <person name="Sagayaradj S."/>
            <person name="Cavanaugh K."/>
            <person name="Han R."/>
            <person name="Bertier L."/>
            <person name="Beede B."/>
            <person name="Kafkas S."/>
            <person name="Golino D."/>
            <person name="Preece J."/>
            <person name="Michelmore R."/>
        </authorList>
    </citation>
    <scope>NUCLEOTIDE SEQUENCE [LARGE SCALE GENOMIC DNA]</scope>
</reference>
<keyword evidence="2" id="KW-1185">Reference proteome</keyword>
<organism evidence="1 2">
    <name type="scientific">Pistacia atlantica</name>
    <dbReference type="NCBI Taxonomy" id="434234"/>
    <lineage>
        <taxon>Eukaryota</taxon>
        <taxon>Viridiplantae</taxon>
        <taxon>Streptophyta</taxon>
        <taxon>Embryophyta</taxon>
        <taxon>Tracheophyta</taxon>
        <taxon>Spermatophyta</taxon>
        <taxon>Magnoliopsida</taxon>
        <taxon>eudicotyledons</taxon>
        <taxon>Gunneridae</taxon>
        <taxon>Pentapetalae</taxon>
        <taxon>rosids</taxon>
        <taxon>malvids</taxon>
        <taxon>Sapindales</taxon>
        <taxon>Anacardiaceae</taxon>
        <taxon>Pistacia</taxon>
    </lineage>
</organism>
<sequence length="24" mass="2973">MGLAQLIWFLRVGRRHPMWFIKES</sequence>
<dbReference type="EMBL" id="CM047898">
    <property type="protein sequence ID" value="KAJ0105898.1"/>
    <property type="molecule type" value="Genomic_DNA"/>
</dbReference>
<evidence type="ECO:0000313" key="1">
    <source>
        <dbReference type="EMBL" id="KAJ0105898.1"/>
    </source>
</evidence>
<protein>
    <submittedName>
        <fullName evidence="1">Uncharacterized protein</fullName>
    </submittedName>
</protein>
<evidence type="ECO:0000313" key="2">
    <source>
        <dbReference type="Proteomes" id="UP001164250"/>
    </source>
</evidence>
<dbReference type="Proteomes" id="UP001164250">
    <property type="component" value="Chromosome 2"/>
</dbReference>